<dbReference type="Pfam" id="PF01494">
    <property type="entry name" value="FAD_binding_3"/>
    <property type="match status" value="1"/>
</dbReference>
<dbReference type="PROSITE" id="PS51848">
    <property type="entry name" value="BMERB"/>
    <property type="match status" value="1"/>
</dbReference>
<keyword evidence="7" id="KW-0963">Cytoplasm</keyword>
<dbReference type="PANTHER" id="PTHR23167:SF51">
    <property type="entry name" value="[F-ACTIN]-MONOOXYGENASE MICAL3"/>
    <property type="match status" value="1"/>
</dbReference>
<dbReference type="FunFam" id="1.10.418.10:FF:000026">
    <property type="entry name" value="protein-methionine sulfoxide oxidase MICAL3 isoform X1"/>
    <property type="match status" value="1"/>
</dbReference>
<evidence type="ECO:0000313" key="27">
    <source>
        <dbReference type="EMBL" id="NXI72170.1"/>
    </source>
</evidence>
<keyword evidence="9 21" id="KW-0479">Metal-binding</keyword>
<evidence type="ECO:0000256" key="17">
    <source>
        <dbReference type="ARBA" id="ARBA00023203"/>
    </source>
</evidence>
<dbReference type="Gene3D" id="1.10.418.10">
    <property type="entry name" value="Calponin-like domain"/>
    <property type="match status" value="1"/>
</dbReference>
<dbReference type="CDD" id="cd09439">
    <property type="entry name" value="LIM_Mical"/>
    <property type="match status" value="1"/>
</dbReference>
<feature type="compositionally biased region" description="Basic and acidic residues" evidence="23">
    <location>
        <begin position="1384"/>
        <end position="1393"/>
    </location>
</feature>
<comment type="similarity">
    <text evidence="4">Belongs to the Mical family.</text>
</comment>
<reference evidence="27 28" key="1">
    <citation type="submission" date="2019-09" db="EMBL/GenBank/DDBJ databases">
        <title>Bird 10,000 Genomes (B10K) Project - Family phase.</title>
        <authorList>
            <person name="Zhang G."/>
        </authorList>
    </citation>
    <scope>NUCLEOTIDE SEQUENCE [LARGE SCALE GENOMIC DNA]</scope>
    <source>
        <strain evidence="27">B10K-DU-001-57</strain>
        <tissue evidence="27">Muscle</tissue>
    </source>
</reference>
<evidence type="ECO:0000256" key="23">
    <source>
        <dbReference type="SAM" id="MobiDB-lite"/>
    </source>
</evidence>
<comment type="catalytic activity">
    <reaction evidence="20">
        <text>L-methionyl-[F-actin] + NADPH + O2 + H(+) = L-methionyl-(R)-S-oxide-[F-actin] + NADP(+) + H2O</text>
        <dbReference type="Rhea" id="RHEA:51308"/>
        <dbReference type="Rhea" id="RHEA-COMP:12953"/>
        <dbReference type="Rhea" id="RHEA-COMP:12956"/>
        <dbReference type="ChEBI" id="CHEBI:15377"/>
        <dbReference type="ChEBI" id="CHEBI:15378"/>
        <dbReference type="ChEBI" id="CHEBI:15379"/>
        <dbReference type="ChEBI" id="CHEBI:16044"/>
        <dbReference type="ChEBI" id="CHEBI:45764"/>
        <dbReference type="ChEBI" id="CHEBI:57783"/>
        <dbReference type="ChEBI" id="CHEBI:58349"/>
        <dbReference type="EC" id="1.14.13.225"/>
    </reaction>
</comment>
<feature type="compositionally biased region" description="Acidic residues" evidence="23">
    <location>
        <begin position="1268"/>
        <end position="1288"/>
    </location>
</feature>
<feature type="compositionally biased region" description="Basic residues" evidence="23">
    <location>
        <begin position="1893"/>
        <end position="1911"/>
    </location>
</feature>
<dbReference type="GO" id="GO:0120501">
    <property type="term" value="F:F-actin monooxygenase activity"/>
    <property type="evidence" value="ECO:0007669"/>
    <property type="project" value="UniProtKB-EC"/>
</dbReference>
<dbReference type="Gene3D" id="3.50.50.60">
    <property type="entry name" value="FAD/NAD(P)-binding domain"/>
    <property type="match status" value="1"/>
</dbReference>
<keyword evidence="12" id="KW-0521">NADP</keyword>
<dbReference type="InterPro" id="IPR057494">
    <property type="entry name" value="Rossman_Mical"/>
</dbReference>
<dbReference type="GO" id="GO:0003779">
    <property type="term" value="F:actin binding"/>
    <property type="evidence" value="ECO:0007669"/>
    <property type="project" value="UniProtKB-KW"/>
</dbReference>
<feature type="compositionally biased region" description="Polar residues" evidence="23">
    <location>
        <begin position="1443"/>
        <end position="1456"/>
    </location>
</feature>
<keyword evidence="11 21" id="KW-0862">Zinc</keyword>
<feature type="compositionally biased region" description="Basic and acidic residues" evidence="23">
    <location>
        <begin position="691"/>
        <end position="700"/>
    </location>
</feature>
<evidence type="ECO:0000256" key="19">
    <source>
        <dbReference type="ARBA" id="ARBA00023242"/>
    </source>
</evidence>
<feature type="compositionally biased region" description="Polar residues" evidence="23">
    <location>
        <begin position="1009"/>
        <end position="1026"/>
    </location>
</feature>
<dbReference type="Pfam" id="PF00307">
    <property type="entry name" value="CH"/>
    <property type="match status" value="1"/>
</dbReference>
<dbReference type="Pfam" id="PF00412">
    <property type="entry name" value="LIM"/>
    <property type="match status" value="1"/>
</dbReference>
<keyword evidence="18" id="KW-0206">Cytoskeleton</keyword>
<keyword evidence="15 21" id="KW-0440">LIM domain</keyword>
<dbReference type="Gene3D" id="2.10.110.10">
    <property type="entry name" value="Cysteine Rich Protein"/>
    <property type="match status" value="1"/>
</dbReference>
<feature type="non-terminal residue" evidence="27">
    <location>
        <position position="1"/>
    </location>
</feature>
<comment type="cofactor">
    <cofactor evidence="1">
        <name>FAD</name>
        <dbReference type="ChEBI" id="CHEBI:57692"/>
    </cofactor>
</comment>
<evidence type="ECO:0000256" key="12">
    <source>
        <dbReference type="ARBA" id="ARBA00022857"/>
    </source>
</evidence>
<feature type="compositionally biased region" description="Low complexity" evidence="23">
    <location>
        <begin position="1104"/>
        <end position="1113"/>
    </location>
</feature>
<dbReference type="PROSITE" id="PS00478">
    <property type="entry name" value="LIM_DOMAIN_1"/>
    <property type="match status" value="1"/>
</dbReference>
<feature type="domain" description="LIM zinc-binding" evidence="25">
    <location>
        <begin position="918"/>
        <end position="980"/>
    </location>
</feature>
<feature type="compositionally biased region" description="Basic and acidic residues" evidence="23">
    <location>
        <begin position="1590"/>
        <end position="1605"/>
    </location>
</feature>
<evidence type="ECO:0000256" key="7">
    <source>
        <dbReference type="ARBA" id="ARBA00022490"/>
    </source>
</evidence>
<feature type="region of interest" description="Disordered" evidence="23">
    <location>
        <begin position="986"/>
        <end position="1036"/>
    </location>
</feature>
<feature type="region of interest" description="Disordered" evidence="23">
    <location>
        <begin position="1864"/>
        <end position="2018"/>
    </location>
</feature>
<feature type="compositionally biased region" description="Acidic residues" evidence="23">
    <location>
        <begin position="1146"/>
        <end position="1172"/>
    </location>
</feature>
<dbReference type="InterPro" id="IPR001781">
    <property type="entry name" value="Znf_LIM"/>
</dbReference>
<evidence type="ECO:0000259" key="26">
    <source>
        <dbReference type="PROSITE" id="PS51848"/>
    </source>
</evidence>
<feature type="compositionally biased region" description="Basic and acidic residues" evidence="23">
    <location>
        <begin position="1696"/>
        <end position="1707"/>
    </location>
</feature>
<dbReference type="InterPro" id="IPR001715">
    <property type="entry name" value="CH_dom"/>
</dbReference>
<dbReference type="InterPro" id="IPR002938">
    <property type="entry name" value="FAD-bd"/>
</dbReference>
<evidence type="ECO:0000259" key="24">
    <source>
        <dbReference type="PROSITE" id="PS50021"/>
    </source>
</evidence>
<feature type="compositionally biased region" description="Basic and acidic residues" evidence="23">
    <location>
        <begin position="754"/>
        <end position="767"/>
    </location>
</feature>
<evidence type="ECO:0000256" key="1">
    <source>
        <dbReference type="ARBA" id="ARBA00001974"/>
    </source>
</evidence>
<name>A0A7K9VHK2_ANSSE</name>
<dbReference type="InterPro" id="IPR036872">
    <property type="entry name" value="CH_dom_sf"/>
</dbReference>
<dbReference type="PROSITE" id="PS50023">
    <property type="entry name" value="LIM_DOMAIN_2"/>
    <property type="match status" value="1"/>
</dbReference>
<dbReference type="FunFam" id="2.10.110.10:FF:000043">
    <property type="entry name" value="protein-methionine sulfoxide oxidase MICAL3 isoform X2"/>
    <property type="match status" value="1"/>
</dbReference>
<dbReference type="SUPFAM" id="SSF51905">
    <property type="entry name" value="FAD/NAD(P)-binding domain"/>
    <property type="match status" value="1"/>
</dbReference>
<keyword evidence="28" id="KW-1185">Reference proteome</keyword>
<keyword evidence="16 22" id="KW-0175">Coiled coil</keyword>
<evidence type="ECO:0000256" key="20">
    <source>
        <dbReference type="ARBA" id="ARBA00049522"/>
    </source>
</evidence>
<dbReference type="InterPro" id="IPR036188">
    <property type="entry name" value="FAD/NAD-bd_sf"/>
</dbReference>
<keyword evidence="14 27" id="KW-0503">Monooxygenase</keyword>
<feature type="compositionally biased region" description="Acidic residues" evidence="23">
    <location>
        <begin position="1057"/>
        <end position="1066"/>
    </location>
</feature>
<evidence type="ECO:0000256" key="3">
    <source>
        <dbReference type="ARBA" id="ARBA00004245"/>
    </source>
</evidence>
<dbReference type="SMART" id="SM00033">
    <property type="entry name" value="CH"/>
    <property type="match status" value="1"/>
</dbReference>
<feature type="compositionally biased region" description="Polar residues" evidence="23">
    <location>
        <begin position="1921"/>
        <end position="1935"/>
    </location>
</feature>
<evidence type="ECO:0000256" key="11">
    <source>
        <dbReference type="ARBA" id="ARBA00022833"/>
    </source>
</evidence>
<dbReference type="FunFam" id="3.50.50.60:FF:000004">
    <property type="entry name" value="protein-methionine sulfoxide oxidase MICAL2 isoform X1"/>
    <property type="match status" value="1"/>
</dbReference>
<dbReference type="InterPro" id="IPR022735">
    <property type="entry name" value="bMERB_dom"/>
</dbReference>
<feature type="region of interest" description="Disordered" evidence="23">
    <location>
        <begin position="1056"/>
        <end position="1175"/>
    </location>
</feature>
<feature type="region of interest" description="Disordered" evidence="23">
    <location>
        <begin position="1377"/>
        <end position="1463"/>
    </location>
</feature>
<evidence type="ECO:0000256" key="5">
    <source>
        <dbReference type="ARBA" id="ARBA00012709"/>
    </source>
</evidence>
<sequence>MEESKNEKVNQAHVLFDRFVQASTCKGTLKAFQELCDYLELKPKDYRSFYHKLKSKLNYWKAKALWAKLDKRGSHKDYKKGKACANTKCLIIGAGPCGLRTAIDLSFLGAKVVVIEKRDAFSRNNVLHLWPFTIHDLRGLGAKKFYGKFCAGSIDHISIRQLQLILLKVALILGIEIHVNVEFQGLVYPPEDQENERIGWRALVHPKTHPVSEYEFEVIIGGDGRRNTLEGFRRKEFRGKLAIAITANFINRNTTAEAKVEEISGVAFIFNQKFFQDLREATGIDLENIVYYKDDTHYFVMTAKKQSLLEKGVIRHDYADTELLLSRENVDQEALLNYAREAADFSTNQQLPSLDFAINHYGQPDVAMFDFTCMYASENAALVREQNGHQLLVALVGDSLLEPFWPMGTGIARGFLAAMDSAWMVRSWSLGASPLEVLAERESIYRLLPQTTPENVSKNFSHYSIDPATRYPNINVNFLRPQQVRHLYNTGDLKDIHLEIENFVNSRTPKLTRNESVARSSKLLSWCQRQTDGYAGVNVTDLTMSWKSGLALCAIIHRYRPDLIDFDSLDEHNVEKNNQLAFDIAEKEFGISPIMTGKEMASVGEPDKLSMVMYLTQFYEMFKDTIPSCDSVDLNAEEKAALIASTKSPISFLSKLGQSISRKRTPKDKKEKELDGAGKRRKTSQSEDEDVPRNYREERPTLVSALTERRIDAAIGNQNKVKSMATQLLAKFEENAPVQSSTLRRQQPVLPYQERVHNQPSSRREQGRLAPIPQWKQRNREPGADYPGEQSPRQERRSPRFFSDDQVPENVEQRACQLAALLESRPAVRHQPETEPSRRFFVDQWELSLSLRSSNRPSSPSSDSLRQKYIKMYTGGVSSLAEQIANQLQRKEQPKTLLDKKELGSLKKEFPQNLGGSDVCYFCRKRVYVMERLSAEGKFFHRSCFKCEYCATTLRLSSYAYDIEDGKFYCKPHYCYRLSGYAQRKRPAVSGKDTKGPLQDAMASDGSGRANSISASAERAQGSNVNGLEEPSLAKRLRGTPERIELENYRLSLQREEELEEVPEETLAEHNLSSVLDKGTEEDVPSSSSESEMEEEDEDEDELLLPQQPPSDLGGVPWKEAVRIHALLKGKSEEEIEAEENHEIDDKEEEEEDEEYEEEEEEEEEESSEEGEYCPWERELQQGLWLQRLSNEEDTGTFKAGNLRLQQIVNPVDPLEILADVHWTHIREKEEEEKMVPTSKSSTSRAPCEDNDVEDELGTGPADTEGQAGEEGDTGAELDDDDIPSDAEAEFRLHQGDIEEPGLKVSEDEEDEEGAESASCNVTEDPCKPSIPIQSASDNVLPLSPADSPKAKQAEDVTDPLAAVSCAIKSPEARFFREPFLLEEGPKDEIPKDRKAKSPSVPLSPVLSQPVASPEAIAPTSPAESQPAAPTLASSPTSSQTPICSQPLPSAETSIPSPVEPPVCFQPVPALTSTPLAKLVLRSQDSEVEKLGSPTTAEEALKRSNLVEEFWMKSAEIRRSLGLTPVDRNKRSESNFTVSALETTPLKTFNTESVSGDERMHLVKPQPAPRRQGLSKLENEQISLLTPKSPSEKELRSSNEVKRDVSSSSGLGLQESSSNMRTLASQSFNTSDSTMLTPPSSPPPPPPQDEEPATLRRKRHQAVWQNEAESKSPPTSASTPPVPPRHEPTSAVKESTQAKKDDVRKSFAESVDEIPFADDVEDTYDDRTEDTSLHEKFFTPPTSRPRPEKPLVLPLVKENGGLPSMEGGVNQKKRALPEISAEAKELAEERMRAREKSVKSQALRDAMAKQLCKMKDMETAAAAAAGATRARKTSSMPLKTKELFYDSPKHLALKMAEGSTLKHDAANEKFSTPAADVAGPEGSVTSSEGSSGKSKKRTSLFSPRKNKKEKKSKNDSRLSDKSSGGTEETTKSRSLWKSVFSGYKKDKKKKADDKSCPSTPSSSATVDSGKHKASPLVTAADLQLRRHLSFSEDSDLSSDDILERSSQKSKRERAYTEEELNAKLTRRVQKAARRQAKQEELKRLHRAQIIQRQLEQVEEKQRQLEERGVAVEKALRGEAGMGKKDDPKLMQEWFKLVQEKNALVRYESELMIFARELELEDRQSRLQQELRERMAVEDHLKTDEELSEEKRILNEMLEVVEQRDSLVALLEEQRLREKEEDKDLEAVMLSKGFSLNWS</sequence>
<dbReference type="CDD" id="cd21251">
    <property type="entry name" value="CH_MICAL3"/>
    <property type="match status" value="1"/>
</dbReference>
<dbReference type="Pfam" id="PF12130">
    <property type="entry name" value="bMERB_dom"/>
    <property type="match status" value="1"/>
</dbReference>
<feature type="compositionally biased region" description="Low complexity" evidence="23">
    <location>
        <begin position="1398"/>
        <end position="1414"/>
    </location>
</feature>
<dbReference type="PROSITE" id="PS50021">
    <property type="entry name" value="CH"/>
    <property type="match status" value="1"/>
</dbReference>
<feature type="compositionally biased region" description="Basic and acidic residues" evidence="23">
    <location>
        <begin position="1289"/>
        <end position="1306"/>
    </location>
</feature>
<dbReference type="GO" id="GO:0005856">
    <property type="term" value="C:cytoskeleton"/>
    <property type="evidence" value="ECO:0007669"/>
    <property type="project" value="UniProtKB-SubCell"/>
</dbReference>
<feature type="compositionally biased region" description="Acidic residues" evidence="23">
    <location>
        <begin position="1091"/>
        <end position="1103"/>
    </location>
</feature>
<gene>
    <name evidence="27" type="primary">Mical3</name>
    <name evidence="27" type="ORF">ANSSEM_R04676</name>
</gene>
<dbReference type="GO" id="GO:0005634">
    <property type="term" value="C:nucleus"/>
    <property type="evidence" value="ECO:0007669"/>
    <property type="project" value="UniProtKB-SubCell"/>
</dbReference>
<feature type="compositionally biased region" description="Low complexity" evidence="23">
    <location>
        <begin position="1881"/>
        <end position="1892"/>
    </location>
</feature>
<dbReference type="GO" id="GO:0006887">
    <property type="term" value="P:exocytosis"/>
    <property type="evidence" value="ECO:0007669"/>
    <property type="project" value="UniProtKB-KW"/>
</dbReference>
<protein>
    <recommendedName>
        <fullName evidence="5">F-actin monooxygenase</fullName>
        <ecNumber evidence="5">1.14.13.225</ecNumber>
    </recommendedName>
</protein>
<evidence type="ECO:0000256" key="16">
    <source>
        <dbReference type="ARBA" id="ARBA00023054"/>
    </source>
</evidence>
<dbReference type="Pfam" id="PF25413">
    <property type="entry name" value="Rossman_Mical"/>
    <property type="match status" value="1"/>
</dbReference>
<accession>A0A7K9VHK2</accession>
<keyword evidence="6" id="KW-0268">Exocytosis</keyword>
<evidence type="ECO:0000259" key="25">
    <source>
        <dbReference type="PROSITE" id="PS50023"/>
    </source>
</evidence>
<evidence type="ECO:0000256" key="22">
    <source>
        <dbReference type="SAM" id="Coils"/>
    </source>
</evidence>
<evidence type="ECO:0000256" key="10">
    <source>
        <dbReference type="ARBA" id="ARBA00022827"/>
    </source>
</evidence>
<evidence type="ECO:0000313" key="28">
    <source>
        <dbReference type="Proteomes" id="UP000567872"/>
    </source>
</evidence>
<evidence type="ECO:0000256" key="21">
    <source>
        <dbReference type="PROSITE-ProRule" id="PRU00125"/>
    </source>
</evidence>
<feature type="compositionally biased region" description="Basic and acidic residues" evidence="23">
    <location>
        <begin position="668"/>
        <end position="678"/>
    </location>
</feature>
<feature type="compositionally biased region" description="Polar residues" evidence="23">
    <location>
        <begin position="1619"/>
        <end position="1637"/>
    </location>
</feature>
<evidence type="ECO:0000256" key="13">
    <source>
        <dbReference type="ARBA" id="ARBA00023002"/>
    </source>
</evidence>
<evidence type="ECO:0000256" key="2">
    <source>
        <dbReference type="ARBA" id="ARBA00004123"/>
    </source>
</evidence>
<dbReference type="SUPFAM" id="SSF57716">
    <property type="entry name" value="Glucocorticoid receptor-like (DNA-binding domain)"/>
    <property type="match status" value="1"/>
</dbReference>
<dbReference type="SUPFAM" id="SSF47576">
    <property type="entry name" value="Calponin-homology domain, CH-domain"/>
    <property type="match status" value="1"/>
</dbReference>
<feature type="compositionally biased region" description="Polar residues" evidence="23">
    <location>
        <begin position="1534"/>
        <end position="1554"/>
    </location>
</feature>
<feature type="compositionally biased region" description="Low complexity" evidence="23">
    <location>
        <begin position="1606"/>
        <end position="1618"/>
    </location>
</feature>
<feature type="region of interest" description="Disordered" evidence="23">
    <location>
        <begin position="1527"/>
        <end position="1751"/>
    </location>
</feature>
<dbReference type="EC" id="1.14.13.225" evidence="5"/>
<dbReference type="GO" id="GO:0071949">
    <property type="term" value="F:FAD binding"/>
    <property type="evidence" value="ECO:0007669"/>
    <property type="project" value="InterPro"/>
</dbReference>
<feature type="region of interest" description="Disordered" evidence="23">
    <location>
        <begin position="1226"/>
        <end position="1356"/>
    </location>
</feature>
<feature type="compositionally biased region" description="Basic and acidic residues" evidence="23">
    <location>
        <begin position="1226"/>
        <end position="1235"/>
    </location>
</feature>
<feature type="compositionally biased region" description="Polar residues" evidence="23">
    <location>
        <begin position="1956"/>
        <end position="1966"/>
    </location>
</feature>
<feature type="region of interest" description="Disordered" evidence="23">
    <location>
        <begin position="657"/>
        <end position="702"/>
    </location>
</feature>
<feature type="compositionally biased region" description="Basic and acidic residues" evidence="23">
    <location>
        <begin position="1725"/>
        <end position="1737"/>
    </location>
</feature>
<dbReference type="Proteomes" id="UP000567872">
    <property type="component" value="Unassembled WGS sequence"/>
</dbReference>
<feature type="compositionally biased region" description="Polar residues" evidence="23">
    <location>
        <begin position="1580"/>
        <end position="1589"/>
    </location>
</feature>
<dbReference type="InterPro" id="IPR050540">
    <property type="entry name" value="F-actin_Monoox_Mical"/>
</dbReference>
<evidence type="ECO:0000256" key="15">
    <source>
        <dbReference type="ARBA" id="ARBA00023038"/>
    </source>
</evidence>
<feature type="domain" description="Calponin-homology (CH)" evidence="24">
    <location>
        <begin position="517"/>
        <end position="623"/>
    </location>
</feature>
<evidence type="ECO:0000256" key="8">
    <source>
        <dbReference type="ARBA" id="ARBA00022630"/>
    </source>
</evidence>
<evidence type="ECO:0000256" key="4">
    <source>
        <dbReference type="ARBA" id="ARBA00008223"/>
    </source>
</evidence>
<dbReference type="GO" id="GO:0046872">
    <property type="term" value="F:metal ion binding"/>
    <property type="evidence" value="ECO:0007669"/>
    <property type="project" value="UniProtKB-KW"/>
</dbReference>
<keyword evidence="19" id="KW-0539">Nucleus</keyword>
<dbReference type="SMART" id="SM00132">
    <property type="entry name" value="LIM"/>
    <property type="match status" value="1"/>
</dbReference>
<feature type="non-terminal residue" evidence="27">
    <location>
        <position position="2198"/>
    </location>
</feature>
<dbReference type="OrthoDB" id="20799at2759"/>
<evidence type="ECO:0000256" key="9">
    <source>
        <dbReference type="ARBA" id="ARBA00022723"/>
    </source>
</evidence>
<evidence type="ECO:0000256" key="14">
    <source>
        <dbReference type="ARBA" id="ARBA00023033"/>
    </source>
</evidence>
<keyword evidence="8" id="KW-0285">Flavoprotein</keyword>
<feature type="compositionally biased region" description="Low complexity" evidence="23">
    <location>
        <begin position="1425"/>
        <end position="1442"/>
    </location>
</feature>
<keyword evidence="10" id="KW-0274">FAD</keyword>
<evidence type="ECO:0000256" key="6">
    <source>
        <dbReference type="ARBA" id="ARBA00022483"/>
    </source>
</evidence>
<organism evidence="27 28">
    <name type="scientific">Anseranas semipalmata</name>
    <name type="common">Magpie goose</name>
    <name type="synonym">Anas semipalmata</name>
    <dbReference type="NCBI Taxonomy" id="8851"/>
    <lineage>
        <taxon>Eukaryota</taxon>
        <taxon>Metazoa</taxon>
        <taxon>Chordata</taxon>
        <taxon>Craniata</taxon>
        <taxon>Vertebrata</taxon>
        <taxon>Euteleostomi</taxon>
        <taxon>Archelosauria</taxon>
        <taxon>Archosauria</taxon>
        <taxon>Dinosauria</taxon>
        <taxon>Saurischia</taxon>
        <taxon>Theropoda</taxon>
        <taxon>Coelurosauria</taxon>
        <taxon>Aves</taxon>
        <taxon>Neognathae</taxon>
        <taxon>Galloanserae</taxon>
        <taxon>Anseriformes</taxon>
        <taxon>Anseranatidae</taxon>
        <taxon>Anseranas</taxon>
    </lineage>
</organism>
<keyword evidence="13" id="KW-0560">Oxidoreductase</keyword>
<keyword evidence="17" id="KW-0009">Actin-binding</keyword>
<proteinExistence type="inferred from homology"/>
<dbReference type="SMART" id="SM01203">
    <property type="entry name" value="DUF3585"/>
    <property type="match status" value="1"/>
</dbReference>
<feature type="region of interest" description="Disordered" evidence="23">
    <location>
        <begin position="1757"/>
        <end position="1776"/>
    </location>
</feature>
<feature type="compositionally biased region" description="Acidic residues" evidence="23">
    <location>
        <begin position="1710"/>
        <end position="1724"/>
    </location>
</feature>
<feature type="domain" description="BMERB" evidence="26">
    <location>
        <begin position="2037"/>
        <end position="2186"/>
    </location>
</feature>
<dbReference type="EMBL" id="VXAA01006076">
    <property type="protein sequence ID" value="NXI72170.1"/>
    <property type="molecule type" value="Genomic_DNA"/>
</dbReference>
<comment type="subcellular location">
    <subcellularLocation>
        <location evidence="3">Cytoplasm</location>
        <location evidence="3">Cytoskeleton</location>
    </subcellularLocation>
    <subcellularLocation>
        <location evidence="2">Nucleus</location>
    </subcellularLocation>
</comment>
<comment type="caution">
    <text evidence="27">The sequence shown here is derived from an EMBL/GenBank/DDBJ whole genome shotgun (WGS) entry which is preliminary data.</text>
</comment>
<feature type="coiled-coil region" evidence="22">
    <location>
        <begin position="2021"/>
        <end position="2074"/>
    </location>
</feature>
<dbReference type="PANTHER" id="PTHR23167">
    <property type="entry name" value="CALPONIN HOMOLOGY DOMAIN-CONTAINING PROTEIN DDB_G0272472-RELATED"/>
    <property type="match status" value="1"/>
</dbReference>
<evidence type="ECO:0000256" key="18">
    <source>
        <dbReference type="ARBA" id="ARBA00023212"/>
    </source>
</evidence>
<feature type="region of interest" description="Disordered" evidence="23">
    <location>
        <begin position="736"/>
        <end position="809"/>
    </location>
</feature>